<dbReference type="EMBL" id="MWWS01000002">
    <property type="protein sequence ID" value="OZG50876.1"/>
    <property type="molecule type" value="Genomic_DNA"/>
</dbReference>
<accession>A0A261EW39</accession>
<evidence type="ECO:0000256" key="1">
    <source>
        <dbReference type="SAM" id="MobiDB-lite"/>
    </source>
</evidence>
<organism evidence="2 3">
    <name type="scientific">Bombiscardovia coagulans</name>
    <dbReference type="NCBI Taxonomy" id="686666"/>
    <lineage>
        <taxon>Bacteria</taxon>
        <taxon>Bacillati</taxon>
        <taxon>Actinomycetota</taxon>
        <taxon>Actinomycetes</taxon>
        <taxon>Bifidobacteriales</taxon>
        <taxon>Bifidobacteriaceae</taxon>
        <taxon>Bombiscardovia</taxon>
    </lineage>
</organism>
<reference evidence="2 3" key="1">
    <citation type="journal article" date="2017" name="BMC Genomics">
        <title>Comparative genomic and phylogenomic analyses of the Bifidobacteriaceae family.</title>
        <authorList>
            <person name="Lugli G.A."/>
            <person name="Milani C."/>
            <person name="Turroni F."/>
            <person name="Duranti S."/>
            <person name="Mancabelli L."/>
            <person name="Mangifesta M."/>
            <person name="Ferrario C."/>
            <person name="Modesto M."/>
            <person name="Mattarelli P."/>
            <person name="Jiri K."/>
            <person name="van Sinderen D."/>
            <person name="Ventura M."/>
        </authorList>
    </citation>
    <scope>NUCLEOTIDE SEQUENCE [LARGE SCALE GENOMIC DNA]</scope>
    <source>
        <strain evidence="2 3">DSM 22924</strain>
    </source>
</reference>
<dbReference type="RefSeq" id="WP_275542060.1">
    <property type="nucleotide sequence ID" value="NZ_MWWS01000002.1"/>
</dbReference>
<proteinExistence type="predicted"/>
<dbReference type="AlphaFoldDB" id="A0A261EW39"/>
<gene>
    <name evidence="2" type="ORF">BOCO_0062</name>
</gene>
<comment type="caution">
    <text evidence="2">The sequence shown here is derived from an EMBL/GenBank/DDBJ whole genome shotgun (WGS) entry which is preliminary data.</text>
</comment>
<sequence>MRSVPDLQRFTPEDSPQSIDSSVSRVTSSKSNWISLENRY</sequence>
<name>A0A261EW39_9BIFI</name>
<keyword evidence="3" id="KW-1185">Reference proteome</keyword>
<evidence type="ECO:0000313" key="2">
    <source>
        <dbReference type="EMBL" id="OZG50876.1"/>
    </source>
</evidence>
<feature type="compositionally biased region" description="Low complexity" evidence="1">
    <location>
        <begin position="18"/>
        <end position="31"/>
    </location>
</feature>
<protein>
    <submittedName>
        <fullName evidence="2">Uncharacterized protein</fullName>
    </submittedName>
</protein>
<feature type="region of interest" description="Disordered" evidence="1">
    <location>
        <begin position="1"/>
        <end position="40"/>
    </location>
</feature>
<dbReference type="Proteomes" id="UP000216004">
    <property type="component" value="Unassembled WGS sequence"/>
</dbReference>
<evidence type="ECO:0000313" key="3">
    <source>
        <dbReference type="Proteomes" id="UP000216004"/>
    </source>
</evidence>